<evidence type="ECO:0000313" key="3">
    <source>
        <dbReference type="Proteomes" id="UP000030377"/>
    </source>
</evidence>
<dbReference type="AlphaFoldDB" id="A0A0A3XM63"/>
<evidence type="ECO:0000313" key="2">
    <source>
        <dbReference type="EMBL" id="KGT74256.1"/>
    </source>
</evidence>
<evidence type="ECO:0008006" key="4">
    <source>
        <dbReference type="Google" id="ProtNLM"/>
    </source>
</evidence>
<name>A0A0A3XM63_BRAJP</name>
<comment type="caution">
    <text evidence="2">The sequence shown here is derived from an EMBL/GenBank/DDBJ whole genome shotgun (WGS) entry which is preliminary data.</text>
</comment>
<dbReference type="SUPFAM" id="SSF53474">
    <property type="entry name" value="alpha/beta-Hydrolases"/>
    <property type="match status" value="2"/>
</dbReference>
<feature type="transmembrane region" description="Helical" evidence="1">
    <location>
        <begin position="563"/>
        <end position="596"/>
    </location>
</feature>
<dbReference type="EMBL" id="JRPN01000035">
    <property type="protein sequence ID" value="KGT74256.1"/>
    <property type="molecule type" value="Genomic_DNA"/>
</dbReference>
<dbReference type="RefSeq" id="WP_041960078.1">
    <property type="nucleotide sequence ID" value="NZ_JRPN01000035.1"/>
</dbReference>
<dbReference type="InterPro" id="IPR029058">
    <property type="entry name" value="AB_hydrolase_fold"/>
</dbReference>
<proteinExistence type="predicted"/>
<dbReference type="Gene3D" id="3.40.50.1820">
    <property type="entry name" value="alpha/beta hydrolase"/>
    <property type="match status" value="1"/>
</dbReference>
<dbReference type="Proteomes" id="UP000030377">
    <property type="component" value="Unassembled WGS sequence"/>
</dbReference>
<gene>
    <name evidence="2" type="ORF">MA20_39885</name>
</gene>
<sequence length="603" mass="67721">MVLVLLIVVFVLLFVLRYLKFGAIGGVEGMPETPGRKTLVVYGPPLGGRTSRPCLEKLVREAYPDADILVPTYWHHWMSNVDAFELTSQIETAIRDADEKNKIDGAYQYEKIVLFGYSTGGLLLRKAYLWGHGLDDDRSVRHGRHPWVDRLDRFVSLSAPNRGWPSDKPEHLDIFRYAIAYVLQRVGRLTGTGRFVESLMQGSPFVSNMRVQWIDLFRDGAAGLGDRKPLIIHLVGDKDELVDRDDSIDLEAGTGANVMIKTLERLTHAEISENLYRDGAAALNPTGEAIRMALVTPPGAFPAYWADRVGALQTDDQITQLIFIMHGIRDEGTWPAEVKRSIEAQIGDAAAHVKIIPPLYRRFAMLPFLLYWDRQHNVRWFMDQYTQARAMYPKLEHVDFIGHSNGTYILASALQRYPVLKVRNIFFAGSVVPVHYDWAGRIADKQVTGRIWNVCADFDWVVAIFPQFFQQISDWLGIQKSRPGLLDIGSAGFRGFRENVATAGILRNLKYISGDHGAAFEPAMVDPIATYVSQNPAIDFVARWRPQDRPEPRGLERASNLSWLIWGGGLVGIVVIGAIFLHLAGWLGLLGFVVVLLGLLTTF</sequence>
<keyword evidence="1" id="KW-0812">Transmembrane</keyword>
<organism evidence="2 3">
    <name type="scientific">Bradyrhizobium japonicum</name>
    <dbReference type="NCBI Taxonomy" id="375"/>
    <lineage>
        <taxon>Bacteria</taxon>
        <taxon>Pseudomonadati</taxon>
        <taxon>Pseudomonadota</taxon>
        <taxon>Alphaproteobacteria</taxon>
        <taxon>Hyphomicrobiales</taxon>
        <taxon>Nitrobacteraceae</taxon>
        <taxon>Bradyrhizobium</taxon>
    </lineage>
</organism>
<protein>
    <recommendedName>
        <fullName evidence="4">Alpha/beta hydrolase</fullName>
    </recommendedName>
</protein>
<reference evidence="2 3" key="1">
    <citation type="submission" date="2014-09" db="EMBL/GenBank/DDBJ databases">
        <title>Draft genome of Bradyrhizobium japonicum Is-34.</title>
        <authorList>
            <person name="Tsurumaru H."/>
            <person name="Yamakawa T."/>
            <person name="Hashimoto S."/>
            <person name="Okizaki K."/>
            <person name="Kanesaki Y."/>
            <person name="Yoshikawa H."/>
            <person name="Yajima S."/>
        </authorList>
    </citation>
    <scope>NUCLEOTIDE SEQUENCE [LARGE SCALE GENOMIC DNA]</scope>
    <source>
        <strain evidence="2 3">Is-34</strain>
    </source>
</reference>
<evidence type="ECO:0000256" key="1">
    <source>
        <dbReference type="SAM" id="Phobius"/>
    </source>
</evidence>
<accession>A0A0A3XM63</accession>
<keyword evidence="1" id="KW-1133">Transmembrane helix</keyword>
<keyword evidence="1" id="KW-0472">Membrane</keyword>